<protein>
    <submittedName>
        <fullName evidence="1">Uncharacterized protein</fullName>
    </submittedName>
</protein>
<organism evidence="1 2">
    <name type="scientific">Gimesia chilikensis</name>
    <dbReference type="NCBI Taxonomy" id="2605989"/>
    <lineage>
        <taxon>Bacteria</taxon>
        <taxon>Pseudomonadati</taxon>
        <taxon>Planctomycetota</taxon>
        <taxon>Planctomycetia</taxon>
        <taxon>Planctomycetales</taxon>
        <taxon>Planctomycetaceae</taxon>
        <taxon>Gimesia</taxon>
    </lineage>
</organism>
<evidence type="ECO:0000313" key="1">
    <source>
        <dbReference type="EMBL" id="QDT18446.1"/>
    </source>
</evidence>
<keyword evidence="2" id="KW-1185">Reference proteome</keyword>
<dbReference type="Proteomes" id="UP000320421">
    <property type="component" value="Chromosome"/>
</dbReference>
<proteinExistence type="predicted"/>
<name>A0A517PGE2_9PLAN</name>
<gene>
    <name evidence="1" type="ORF">HG66A1_02070</name>
</gene>
<sequence length="177" mass="20061">MLTISLKEFALTGEFGPVKIGMHRDAAVALLGKPGDETDFGGASSGFLYGWYEFFYETDTKEIEAIQNDHLLDGDLFDYQNEHFQVDPWFFKAGKEFTFPEVVDLLQDEQIPFRVVRRHGTGPEVIEFKSGVHFDFIEECDAQTGKESGENVLLAIRYFPLYSDSYEVVYQSGGGNE</sequence>
<accession>A0A517PGE2</accession>
<dbReference type="EMBL" id="CP036266">
    <property type="protein sequence ID" value="QDT18446.1"/>
    <property type="molecule type" value="Genomic_DNA"/>
</dbReference>
<evidence type="ECO:0000313" key="2">
    <source>
        <dbReference type="Proteomes" id="UP000320421"/>
    </source>
</evidence>
<dbReference type="AlphaFoldDB" id="A0A517PGE2"/>
<reference evidence="1 2" key="1">
    <citation type="submission" date="2019-02" db="EMBL/GenBank/DDBJ databases">
        <title>Deep-cultivation of Planctomycetes and their phenomic and genomic characterization uncovers novel biology.</title>
        <authorList>
            <person name="Wiegand S."/>
            <person name="Jogler M."/>
            <person name="Boedeker C."/>
            <person name="Pinto D."/>
            <person name="Vollmers J."/>
            <person name="Rivas-Marin E."/>
            <person name="Kohn T."/>
            <person name="Peeters S.H."/>
            <person name="Heuer A."/>
            <person name="Rast P."/>
            <person name="Oberbeckmann S."/>
            <person name="Bunk B."/>
            <person name="Jeske O."/>
            <person name="Meyerdierks A."/>
            <person name="Storesund J.E."/>
            <person name="Kallscheuer N."/>
            <person name="Luecker S."/>
            <person name="Lage O.M."/>
            <person name="Pohl T."/>
            <person name="Merkel B.J."/>
            <person name="Hornburger P."/>
            <person name="Mueller R.-W."/>
            <person name="Bruemmer F."/>
            <person name="Labrenz M."/>
            <person name="Spormann A.M."/>
            <person name="Op den Camp H."/>
            <person name="Overmann J."/>
            <person name="Amann R."/>
            <person name="Jetten M.S.M."/>
            <person name="Mascher T."/>
            <person name="Medema M.H."/>
            <person name="Devos D.P."/>
            <person name="Kaster A.-K."/>
            <person name="Ovreas L."/>
            <person name="Rohde M."/>
            <person name="Galperin M.Y."/>
            <person name="Jogler C."/>
        </authorList>
    </citation>
    <scope>NUCLEOTIDE SEQUENCE [LARGE SCALE GENOMIC DNA]</scope>
    <source>
        <strain evidence="1 2">HG66A1</strain>
    </source>
</reference>